<name>A0AAD6XW39_9AGAR</name>
<dbReference type="EMBL" id="JARJCN010000002">
    <property type="protein sequence ID" value="KAJ7103339.1"/>
    <property type="molecule type" value="Genomic_DNA"/>
</dbReference>
<dbReference type="Proteomes" id="UP001222325">
    <property type="component" value="Unassembled WGS sequence"/>
</dbReference>
<feature type="region of interest" description="Disordered" evidence="1">
    <location>
        <begin position="193"/>
        <end position="238"/>
    </location>
</feature>
<sequence>MSGQIFNVAESTKPSEFQTTAAQAQAAAPTATEARKVEANADIAKDVAENAAFVAQHKGPALTGETPVDRLQTDASIKTGAAVEAGQKDVAAAQAAAGGYVAQAKTMANNAVATAQSYIPPGSGPDGARTAGDVVAGIQTGASAAYTTTKEYLVAAGETAQPYIAKAAQNAQPHLVKAKDVAASYMPGAATTQTAPVSSQTAPVSLQPAPVSAGTTAPVAAGTKAPVVAGKTEPPTVA</sequence>
<comment type="caution">
    <text evidence="2">The sequence shown here is derived from an EMBL/GenBank/DDBJ whole genome shotgun (WGS) entry which is preliminary data.</text>
</comment>
<evidence type="ECO:0000313" key="2">
    <source>
        <dbReference type="EMBL" id="KAJ7103339.1"/>
    </source>
</evidence>
<evidence type="ECO:0000256" key="1">
    <source>
        <dbReference type="SAM" id="MobiDB-lite"/>
    </source>
</evidence>
<reference evidence="2" key="1">
    <citation type="submission" date="2023-03" db="EMBL/GenBank/DDBJ databases">
        <title>Massive genome expansion in bonnet fungi (Mycena s.s.) driven by repeated elements and novel gene families across ecological guilds.</title>
        <authorList>
            <consortium name="Lawrence Berkeley National Laboratory"/>
            <person name="Harder C.B."/>
            <person name="Miyauchi S."/>
            <person name="Viragh M."/>
            <person name="Kuo A."/>
            <person name="Thoen E."/>
            <person name="Andreopoulos B."/>
            <person name="Lu D."/>
            <person name="Skrede I."/>
            <person name="Drula E."/>
            <person name="Henrissat B."/>
            <person name="Morin E."/>
            <person name="Kohler A."/>
            <person name="Barry K."/>
            <person name="LaButti K."/>
            <person name="Morin E."/>
            <person name="Salamov A."/>
            <person name="Lipzen A."/>
            <person name="Mereny Z."/>
            <person name="Hegedus B."/>
            <person name="Baldrian P."/>
            <person name="Stursova M."/>
            <person name="Weitz H."/>
            <person name="Taylor A."/>
            <person name="Grigoriev I.V."/>
            <person name="Nagy L.G."/>
            <person name="Martin F."/>
            <person name="Kauserud H."/>
        </authorList>
    </citation>
    <scope>NUCLEOTIDE SEQUENCE</scope>
    <source>
        <strain evidence="2">CBHHK173m</strain>
    </source>
</reference>
<organism evidence="2 3">
    <name type="scientific">Mycena belliarum</name>
    <dbReference type="NCBI Taxonomy" id="1033014"/>
    <lineage>
        <taxon>Eukaryota</taxon>
        <taxon>Fungi</taxon>
        <taxon>Dikarya</taxon>
        <taxon>Basidiomycota</taxon>
        <taxon>Agaricomycotina</taxon>
        <taxon>Agaricomycetes</taxon>
        <taxon>Agaricomycetidae</taxon>
        <taxon>Agaricales</taxon>
        <taxon>Marasmiineae</taxon>
        <taxon>Mycenaceae</taxon>
        <taxon>Mycena</taxon>
    </lineage>
</organism>
<protein>
    <submittedName>
        <fullName evidence="2">Uncharacterized protein</fullName>
    </submittedName>
</protein>
<evidence type="ECO:0000313" key="3">
    <source>
        <dbReference type="Proteomes" id="UP001222325"/>
    </source>
</evidence>
<feature type="region of interest" description="Disordered" evidence="1">
    <location>
        <begin position="1"/>
        <end position="30"/>
    </location>
</feature>
<feature type="compositionally biased region" description="Polar residues" evidence="1">
    <location>
        <begin position="193"/>
        <end position="204"/>
    </location>
</feature>
<dbReference type="AlphaFoldDB" id="A0AAD6XW39"/>
<gene>
    <name evidence="2" type="ORF">B0H15DRAFT_207481</name>
</gene>
<feature type="compositionally biased region" description="Low complexity" evidence="1">
    <location>
        <begin position="18"/>
        <end position="30"/>
    </location>
</feature>
<proteinExistence type="predicted"/>
<keyword evidence="3" id="KW-1185">Reference proteome</keyword>
<feature type="compositionally biased region" description="Polar residues" evidence="1">
    <location>
        <begin position="1"/>
        <end position="17"/>
    </location>
</feature>
<accession>A0AAD6XW39</accession>